<sequence>MAESTGARMRRSKYKATVDVELTYPAFQMPAVSDPRIPPSYESLFPPSPLPTTPVDGSDNGYPVDSSKASPGAKPKRVFFSLPEGIKPWTPPTKSSAEGTRSGEGAASDGSDDDEQEMNGENNFYVPDTVDDGDNTDSYNNVRKLIFSQAIRQNINRLEARHVNFSDVVDVDDAFDTHVREELAAELADSDYFRLVIFVIILANSVLIALQTDPELTTKYGHIFQIVDQLFIGIFIMEILFKWYVDFWGFWSSGWHWFDFVLVGASLAGGTLAFASNGRILRILRVLRALRSLRSLAFLQGLQMIVQTVVDSLLDMVNIVLLLLIVMFIFAVLGTTLFADHDSQHWGDLGATMFTLFILITQDSWVDIFDTLEAKGQFSVAAAYFGAFIIIGAFVFQNLIVAVVVTNLESSYDEAKKAEKAKHRQLRSESAIAAQKQAEGGDKAKPDVAAKRKLRQVVPPPDGNDPVWKSQIPYEIPDFDKLSKSKLDNYFLVLTVLEENMREYLELKEQLQEVLMELKLINGPLAVPADAEEDGLDDGDDGSDSEDGGDDGGDALSQWMRTSSTKKSAAKGSRTELAEVLRGSKDLRRSRDLI</sequence>
<feature type="transmembrane region" description="Helical" evidence="7">
    <location>
        <begin position="382"/>
        <end position="408"/>
    </location>
</feature>
<dbReference type="Gene3D" id="1.20.120.350">
    <property type="entry name" value="Voltage-gated potassium channels. Chain C"/>
    <property type="match status" value="1"/>
</dbReference>
<name>A0A139AKD8_GONPJ</name>
<evidence type="ECO:0000256" key="1">
    <source>
        <dbReference type="ARBA" id="ARBA00004141"/>
    </source>
</evidence>
<keyword evidence="10" id="KW-1185">Reference proteome</keyword>
<dbReference type="STRING" id="1344416.A0A139AKD8"/>
<accession>A0A139AKD8</accession>
<keyword evidence="5" id="KW-0175">Coiled coil</keyword>
<dbReference type="SUPFAM" id="SSF81324">
    <property type="entry name" value="Voltage-gated potassium channels"/>
    <property type="match status" value="1"/>
</dbReference>
<dbReference type="InterPro" id="IPR005821">
    <property type="entry name" value="Ion_trans_dom"/>
</dbReference>
<dbReference type="PANTHER" id="PTHR47077:SF1">
    <property type="entry name" value="CATION CHANNEL SPERM-ASSOCIATED PROTEIN 4"/>
    <property type="match status" value="1"/>
</dbReference>
<evidence type="ECO:0000259" key="8">
    <source>
        <dbReference type="Pfam" id="PF00520"/>
    </source>
</evidence>
<gene>
    <name evidence="9" type="ORF">M427DRAFT_68641</name>
</gene>
<keyword evidence="2 7" id="KW-0812">Transmembrane</keyword>
<evidence type="ECO:0000256" key="4">
    <source>
        <dbReference type="ARBA" id="ARBA00023136"/>
    </source>
</evidence>
<dbReference type="InterPro" id="IPR028744">
    <property type="entry name" value="CatSper4"/>
</dbReference>
<dbReference type="OMA" id="QEMNGEN"/>
<evidence type="ECO:0000256" key="5">
    <source>
        <dbReference type="SAM" id="Coils"/>
    </source>
</evidence>
<feature type="transmembrane region" description="Helical" evidence="7">
    <location>
        <begin position="222"/>
        <end position="245"/>
    </location>
</feature>
<dbReference type="InterPro" id="IPR027359">
    <property type="entry name" value="Volt_channel_dom_sf"/>
</dbReference>
<dbReference type="GO" id="GO:0005227">
    <property type="term" value="F:calcium-activated cation channel activity"/>
    <property type="evidence" value="ECO:0007669"/>
    <property type="project" value="InterPro"/>
</dbReference>
<dbReference type="Pfam" id="PF00520">
    <property type="entry name" value="Ion_trans"/>
    <property type="match status" value="1"/>
</dbReference>
<evidence type="ECO:0000313" key="9">
    <source>
        <dbReference type="EMBL" id="KXS17239.1"/>
    </source>
</evidence>
<proteinExistence type="predicted"/>
<feature type="transmembrane region" description="Helical" evidence="7">
    <location>
        <begin position="320"/>
        <end position="339"/>
    </location>
</feature>
<dbReference type="GO" id="GO:0030317">
    <property type="term" value="P:flagellated sperm motility"/>
    <property type="evidence" value="ECO:0007669"/>
    <property type="project" value="InterPro"/>
</dbReference>
<protein>
    <recommendedName>
        <fullName evidence="8">Ion transport domain-containing protein</fullName>
    </recommendedName>
</protein>
<feature type="region of interest" description="Disordered" evidence="6">
    <location>
        <begin position="29"/>
        <end position="133"/>
    </location>
</feature>
<comment type="subcellular location">
    <subcellularLocation>
        <location evidence="1">Membrane</location>
        <topology evidence="1">Multi-pass membrane protein</topology>
    </subcellularLocation>
</comment>
<dbReference type="AlphaFoldDB" id="A0A139AKD8"/>
<dbReference type="GO" id="GO:0036128">
    <property type="term" value="C:CatSper complex"/>
    <property type="evidence" value="ECO:0007669"/>
    <property type="project" value="InterPro"/>
</dbReference>
<feature type="coiled-coil region" evidence="5">
    <location>
        <begin position="494"/>
        <end position="521"/>
    </location>
</feature>
<reference evidence="9 10" key="1">
    <citation type="journal article" date="2015" name="Genome Biol. Evol.">
        <title>Phylogenomic analyses indicate that early fungi evolved digesting cell walls of algal ancestors of land plants.</title>
        <authorList>
            <person name="Chang Y."/>
            <person name="Wang S."/>
            <person name="Sekimoto S."/>
            <person name="Aerts A.L."/>
            <person name="Choi C."/>
            <person name="Clum A."/>
            <person name="LaButti K.M."/>
            <person name="Lindquist E.A."/>
            <person name="Yee Ngan C."/>
            <person name="Ohm R.A."/>
            <person name="Salamov A.A."/>
            <person name="Grigoriev I.V."/>
            <person name="Spatafora J.W."/>
            <person name="Berbee M.L."/>
        </authorList>
    </citation>
    <scope>NUCLEOTIDE SEQUENCE [LARGE SCALE GENOMIC DNA]</scope>
    <source>
        <strain evidence="9 10">JEL478</strain>
    </source>
</reference>
<keyword evidence="4 7" id="KW-0472">Membrane</keyword>
<evidence type="ECO:0000256" key="6">
    <source>
        <dbReference type="SAM" id="MobiDB-lite"/>
    </source>
</evidence>
<dbReference type="Gene3D" id="1.10.287.70">
    <property type="match status" value="1"/>
</dbReference>
<dbReference type="GO" id="GO:0006814">
    <property type="term" value="P:sodium ion transport"/>
    <property type="evidence" value="ECO:0007669"/>
    <property type="project" value="TreeGrafter"/>
</dbReference>
<feature type="transmembrane region" description="Helical" evidence="7">
    <location>
        <begin position="257"/>
        <end position="275"/>
    </location>
</feature>
<feature type="transmembrane region" description="Helical" evidence="7">
    <location>
        <begin position="192"/>
        <end position="210"/>
    </location>
</feature>
<evidence type="ECO:0000313" key="10">
    <source>
        <dbReference type="Proteomes" id="UP000070544"/>
    </source>
</evidence>
<feature type="compositionally biased region" description="Low complexity" evidence="6">
    <location>
        <begin position="554"/>
        <end position="571"/>
    </location>
</feature>
<dbReference type="EMBL" id="KQ965748">
    <property type="protein sequence ID" value="KXS17239.1"/>
    <property type="molecule type" value="Genomic_DNA"/>
</dbReference>
<keyword evidence="3 7" id="KW-1133">Transmembrane helix</keyword>
<evidence type="ECO:0000256" key="2">
    <source>
        <dbReference type="ARBA" id="ARBA00022692"/>
    </source>
</evidence>
<dbReference type="GO" id="GO:0005245">
    <property type="term" value="F:voltage-gated calcium channel activity"/>
    <property type="evidence" value="ECO:0007669"/>
    <property type="project" value="TreeGrafter"/>
</dbReference>
<feature type="domain" description="Ion transport" evidence="8">
    <location>
        <begin position="192"/>
        <end position="415"/>
    </location>
</feature>
<feature type="region of interest" description="Disordered" evidence="6">
    <location>
        <begin position="529"/>
        <end position="575"/>
    </location>
</feature>
<evidence type="ECO:0000256" key="3">
    <source>
        <dbReference type="ARBA" id="ARBA00022989"/>
    </source>
</evidence>
<dbReference type="PANTHER" id="PTHR47077">
    <property type="entry name" value="ION_TRANS DOMAIN-CONTAINING PROTEIN"/>
    <property type="match status" value="1"/>
</dbReference>
<evidence type="ECO:0000256" key="7">
    <source>
        <dbReference type="SAM" id="Phobius"/>
    </source>
</evidence>
<feature type="compositionally biased region" description="Acidic residues" evidence="6">
    <location>
        <begin position="530"/>
        <end position="553"/>
    </location>
</feature>
<dbReference type="OrthoDB" id="416585at2759"/>
<dbReference type="Proteomes" id="UP000070544">
    <property type="component" value="Unassembled WGS sequence"/>
</dbReference>
<organism evidence="9 10">
    <name type="scientific">Gonapodya prolifera (strain JEL478)</name>
    <name type="common">Monoblepharis prolifera</name>
    <dbReference type="NCBI Taxonomy" id="1344416"/>
    <lineage>
        <taxon>Eukaryota</taxon>
        <taxon>Fungi</taxon>
        <taxon>Fungi incertae sedis</taxon>
        <taxon>Chytridiomycota</taxon>
        <taxon>Chytridiomycota incertae sedis</taxon>
        <taxon>Monoblepharidomycetes</taxon>
        <taxon>Monoblepharidales</taxon>
        <taxon>Gonapodyaceae</taxon>
        <taxon>Gonapodya</taxon>
    </lineage>
</organism>